<dbReference type="InterPro" id="IPR029063">
    <property type="entry name" value="SAM-dependent_MTases_sf"/>
</dbReference>
<reference evidence="3 4" key="1">
    <citation type="submission" date="2019-09" db="EMBL/GenBank/DDBJ databases">
        <title>Whole-genome sequence of the purple sulfur bacterium Thiohalocapsa marina DSM 19078.</title>
        <authorList>
            <person name="Kyndt J.A."/>
            <person name="Meyer T.E."/>
        </authorList>
    </citation>
    <scope>NUCLEOTIDE SEQUENCE [LARGE SCALE GENOMIC DNA]</scope>
    <source>
        <strain evidence="3 4">DSM 19078</strain>
    </source>
</reference>
<dbReference type="AlphaFoldDB" id="A0A5M8FF03"/>
<proteinExistence type="predicted"/>
<dbReference type="InterPro" id="IPR036259">
    <property type="entry name" value="MFS_trans_sf"/>
</dbReference>
<dbReference type="Proteomes" id="UP000322981">
    <property type="component" value="Unassembled WGS sequence"/>
</dbReference>
<keyword evidence="2" id="KW-1133">Transmembrane helix</keyword>
<dbReference type="PANTHER" id="PTHR43317">
    <property type="entry name" value="THERMOSPERMINE SYNTHASE ACAULIS5"/>
    <property type="match status" value="1"/>
</dbReference>
<gene>
    <name evidence="3" type="ORF">F2Q65_15500</name>
</gene>
<evidence type="ECO:0000313" key="3">
    <source>
        <dbReference type="EMBL" id="KAA6183468.1"/>
    </source>
</evidence>
<dbReference type="EMBL" id="VWXX01000032">
    <property type="protein sequence ID" value="KAA6183468.1"/>
    <property type="molecule type" value="Genomic_DNA"/>
</dbReference>
<dbReference type="GO" id="GO:0010487">
    <property type="term" value="F:thermospermine synthase activity"/>
    <property type="evidence" value="ECO:0007669"/>
    <property type="project" value="TreeGrafter"/>
</dbReference>
<feature type="transmembrane region" description="Helical" evidence="2">
    <location>
        <begin position="179"/>
        <end position="199"/>
    </location>
</feature>
<sequence length="482" mass="51759">MLEIVAGRLAAPYVGVSLYTWTSIIGVILAGLSLGNWLGGHWADRGGNGRSVGLVLLLAGVYGLLSLLLLDPLGAALQQGGISLLSASFGFAAALFFIPAALIGVVTPLLTTLALRLDSRAGHVVGRMHALAAVGSILGTFAAGWVLVQWLGSRTVVLVCALLLIALALPFLRGLRRAFWLPIGLLVLLSGGLGLRAALAGSCDRESSYFCLRVVDQSTLAPFGEARGLVLDHLLHGINHRQDPALLIAPYVHAIDELAYAHFGPDYDDGLRWFFAGGGAYSQPRALTALSPRAEIVVAELDPQVTLLATESLFLRPESMEIIHRDARLALHAQPAGRFDVIVGDVFHDVAIPPHLVTREFAALVRERLTPDGLYLMNVVDSFPDPRLIKAITRTLQTAFAQVDLWMQGVPEHPRVTFVISATNGEQLPKTVQSRTGPARRWTRMTEDILAFGTPPAALPVLTDDYAPVERLIADLLIGNSH</sequence>
<dbReference type="SUPFAM" id="SSF53335">
    <property type="entry name" value="S-adenosyl-L-methionine-dependent methyltransferases"/>
    <property type="match status" value="1"/>
</dbReference>
<feature type="transmembrane region" description="Helical" evidence="2">
    <location>
        <begin position="154"/>
        <end position="172"/>
    </location>
</feature>
<feature type="transmembrane region" description="Helical" evidence="2">
    <location>
        <begin position="18"/>
        <end position="39"/>
    </location>
</feature>
<feature type="transmembrane region" description="Helical" evidence="2">
    <location>
        <begin position="51"/>
        <end position="70"/>
    </location>
</feature>
<dbReference type="Gene3D" id="3.40.50.150">
    <property type="entry name" value="Vaccinia Virus protein VP39"/>
    <property type="match status" value="1"/>
</dbReference>
<feature type="transmembrane region" description="Helical" evidence="2">
    <location>
        <begin position="90"/>
        <end position="117"/>
    </location>
</feature>
<keyword evidence="4" id="KW-1185">Reference proteome</keyword>
<organism evidence="3 4">
    <name type="scientific">Thiohalocapsa marina</name>
    <dbReference type="NCBI Taxonomy" id="424902"/>
    <lineage>
        <taxon>Bacteria</taxon>
        <taxon>Pseudomonadati</taxon>
        <taxon>Pseudomonadota</taxon>
        <taxon>Gammaproteobacteria</taxon>
        <taxon>Chromatiales</taxon>
        <taxon>Chromatiaceae</taxon>
        <taxon>Thiohalocapsa</taxon>
    </lineage>
</organism>
<keyword evidence="2" id="KW-0472">Membrane</keyword>
<name>A0A5M8FF03_9GAMM</name>
<evidence type="ECO:0000256" key="2">
    <source>
        <dbReference type="SAM" id="Phobius"/>
    </source>
</evidence>
<dbReference type="NCBIfam" id="NF037959">
    <property type="entry name" value="MFS_SpdSyn"/>
    <property type="match status" value="1"/>
</dbReference>
<dbReference type="Pfam" id="PF01564">
    <property type="entry name" value="Spermine_synth"/>
    <property type="match status" value="1"/>
</dbReference>
<dbReference type="Gene3D" id="1.20.1250.20">
    <property type="entry name" value="MFS general substrate transporter like domains"/>
    <property type="match status" value="1"/>
</dbReference>
<dbReference type="OrthoDB" id="9761985at2"/>
<keyword evidence="1" id="KW-0620">Polyamine biosynthesis</keyword>
<comment type="caution">
    <text evidence="3">The sequence shown here is derived from an EMBL/GenBank/DDBJ whole genome shotgun (WGS) entry which is preliminary data.</text>
</comment>
<protein>
    <submittedName>
        <fullName evidence="3">Spermidine synthase</fullName>
    </submittedName>
</protein>
<dbReference type="GO" id="GO:0006596">
    <property type="term" value="P:polyamine biosynthetic process"/>
    <property type="evidence" value="ECO:0007669"/>
    <property type="project" value="UniProtKB-KW"/>
</dbReference>
<accession>A0A5M8FF03</accession>
<feature type="transmembrane region" description="Helical" evidence="2">
    <location>
        <begin position="129"/>
        <end position="148"/>
    </location>
</feature>
<keyword evidence="2" id="KW-0812">Transmembrane</keyword>
<evidence type="ECO:0000313" key="4">
    <source>
        <dbReference type="Proteomes" id="UP000322981"/>
    </source>
</evidence>
<dbReference type="PANTHER" id="PTHR43317:SF1">
    <property type="entry name" value="THERMOSPERMINE SYNTHASE ACAULIS5"/>
    <property type="match status" value="1"/>
</dbReference>
<evidence type="ECO:0000256" key="1">
    <source>
        <dbReference type="ARBA" id="ARBA00023115"/>
    </source>
</evidence>